<gene>
    <name evidence="2" type="ORF">WY13_01814</name>
</gene>
<proteinExistence type="predicted"/>
<dbReference type="Proteomes" id="UP000077407">
    <property type="component" value="Unassembled WGS sequence"/>
</dbReference>
<dbReference type="AlphaFoldDB" id="A0A168PWM9"/>
<evidence type="ECO:0000313" key="2">
    <source>
        <dbReference type="EMBL" id="OAA88364.1"/>
    </source>
</evidence>
<feature type="transmembrane region" description="Helical" evidence="1">
    <location>
        <begin position="176"/>
        <end position="195"/>
    </location>
</feature>
<keyword evidence="1" id="KW-0472">Membrane</keyword>
<sequence length="199" mass="22280">MRNTFLVHETKRILKSRFTQIIILLASSSPLIGALLSNYISEDISNSIFGINSSTLLSQTILFPAKIGAILSTLAFIALTVFEFDKILRFRVNYIIEPISSSIKIHLTKITGLMCAGFISTVGSMIIMIPHYIFNVGSLSNFSYLLLSYTLIIFGSIVLTILMTAGFYLTFRNVNITCIIMLLAVLFGFSFWSIFRFSK</sequence>
<dbReference type="PATRIC" id="fig|1538.10.peg.2259"/>
<feature type="transmembrane region" description="Helical" evidence="1">
    <location>
        <begin position="61"/>
        <end position="82"/>
    </location>
</feature>
<organism evidence="2 3">
    <name type="scientific">Clostridium ljungdahlii</name>
    <dbReference type="NCBI Taxonomy" id="1538"/>
    <lineage>
        <taxon>Bacteria</taxon>
        <taxon>Bacillati</taxon>
        <taxon>Bacillota</taxon>
        <taxon>Clostridia</taxon>
        <taxon>Eubacteriales</taxon>
        <taxon>Clostridiaceae</taxon>
        <taxon>Clostridium</taxon>
    </lineage>
</organism>
<reference evidence="2 3" key="1">
    <citation type="journal article" date="2015" name="Biotechnol. Bioeng.">
        <title>Genome sequence and phenotypic characterization of Caulobacter segnis.</title>
        <authorList>
            <person name="Patel S."/>
            <person name="Fletcher B."/>
            <person name="Scott D.C."/>
            <person name="Ely B."/>
        </authorList>
    </citation>
    <scope>NUCLEOTIDE SEQUENCE [LARGE SCALE GENOMIC DNA]</scope>
    <source>
        <strain evidence="2 3">ERI-2</strain>
    </source>
</reference>
<evidence type="ECO:0000313" key="3">
    <source>
        <dbReference type="Proteomes" id="UP000077407"/>
    </source>
</evidence>
<keyword evidence="1" id="KW-1133">Transmembrane helix</keyword>
<name>A0A168PWM9_9CLOT</name>
<accession>A0A168PWM9</accession>
<comment type="caution">
    <text evidence="2">The sequence shown here is derived from an EMBL/GenBank/DDBJ whole genome shotgun (WGS) entry which is preliminary data.</text>
</comment>
<feature type="transmembrane region" description="Helical" evidence="1">
    <location>
        <begin position="146"/>
        <end position="169"/>
    </location>
</feature>
<dbReference type="RefSeq" id="WP_242866408.1">
    <property type="nucleotide sequence ID" value="NZ_LITT01000017.1"/>
</dbReference>
<feature type="transmembrane region" description="Helical" evidence="1">
    <location>
        <begin position="21"/>
        <end position="41"/>
    </location>
</feature>
<evidence type="ECO:0000256" key="1">
    <source>
        <dbReference type="SAM" id="Phobius"/>
    </source>
</evidence>
<keyword evidence="1" id="KW-0812">Transmembrane</keyword>
<feature type="transmembrane region" description="Helical" evidence="1">
    <location>
        <begin position="110"/>
        <end position="134"/>
    </location>
</feature>
<protein>
    <recommendedName>
        <fullName evidence="4">ABC-2 family transporter protein</fullName>
    </recommendedName>
</protein>
<evidence type="ECO:0008006" key="4">
    <source>
        <dbReference type="Google" id="ProtNLM"/>
    </source>
</evidence>
<dbReference type="EMBL" id="LITT01000017">
    <property type="protein sequence ID" value="OAA88364.1"/>
    <property type="molecule type" value="Genomic_DNA"/>
</dbReference>